<dbReference type="Gene3D" id="3.40.50.300">
    <property type="entry name" value="P-loop containing nucleotide triphosphate hydrolases"/>
    <property type="match status" value="1"/>
</dbReference>
<dbReference type="EMBL" id="FQVB01000051">
    <property type="protein sequence ID" value="SHG22737.1"/>
    <property type="molecule type" value="Genomic_DNA"/>
</dbReference>
<keyword evidence="3 5" id="KW-0067">ATP-binding</keyword>
<dbReference type="InterPro" id="IPR017871">
    <property type="entry name" value="ABC_transporter-like_CS"/>
</dbReference>
<dbReference type="PROSITE" id="PS00211">
    <property type="entry name" value="ABC_TRANSPORTER_1"/>
    <property type="match status" value="1"/>
</dbReference>
<accession>A0A1M5I3M3</accession>
<dbReference type="InterPro" id="IPR027417">
    <property type="entry name" value="P-loop_NTPase"/>
</dbReference>
<organism evidence="5 6">
    <name type="scientific">Desulfacinum infernum DSM 9756</name>
    <dbReference type="NCBI Taxonomy" id="1121391"/>
    <lineage>
        <taxon>Bacteria</taxon>
        <taxon>Pseudomonadati</taxon>
        <taxon>Thermodesulfobacteriota</taxon>
        <taxon>Syntrophobacteria</taxon>
        <taxon>Syntrophobacterales</taxon>
        <taxon>Syntrophobacteraceae</taxon>
        <taxon>Desulfacinum</taxon>
    </lineage>
</organism>
<keyword evidence="1" id="KW-0813">Transport</keyword>
<dbReference type="GO" id="GO:0005524">
    <property type="term" value="F:ATP binding"/>
    <property type="evidence" value="ECO:0007669"/>
    <property type="project" value="UniProtKB-KW"/>
</dbReference>
<protein>
    <submittedName>
        <fullName evidence="5">NitT/TauT family transport system ATP-binding protein</fullName>
    </submittedName>
</protein>
<dbReference type="InterPro" id="IPR003593">
    <property type="entry name" value="AAA+_ATPase"/>
</dbReference>
<proteinExistence type="predicted"/>
<feature type="domain" description="ABC transporter" evidence="4">
    <location>
        <begin position="19"/>
        <end position="248"/>
    </location>
</feature>
<dbReference type="InterPro" id="IPR050166">
    <property type="entry name" value="ABC_transporter_ATP-bind"/>
</dbReference>
<dbReference type="PROSITE" id="PS50893">
    <property type="entry name" value="ABC_TRANSPORTER_2"/>
    <property type="match status" value="1"/>
</dbReference>
<dbReference type="STRING" id="1121391.SAMN02745206_03500"/>
<dbReference type="SMART" id="SM00382">
    <property type="entry name" value="AAA"/>
    <property type="match status" value="1"/>
</dbReference>
<dbReference type="GO" id="GO:0016887">
    <property type="term" value="F:ATP hydrolysis activity"/>
    <property type="evidence" value="ECO:0007669"/>
    <property type="project" value="InterPro"/>
</dbReference>
<dbReference type="CDD" id="cd03293">
    <property type="entry name" value="ABC_NrtD_SsuB_transporters"/>
    <property type="match status" value="1"/>
</dbReference>
<gene>
    <name evidence="5" type="ORF">SAMN02745206_03500</name>
</gene>
<dbReference type="RefSeq" id="WP_073041809.1">
    <property type="nucleotide sequence ID" value="NZ_FQVB01000051.1"/>
</dbReference>
<keyword evidence="2" id="KW-0547">Nucleotide-binding</keyword>
<evidence type="ECO:0000313" key="6">
    <source>
        <dbReference type="Proteomes" id="UP000184076"/>
    </source>
</evidence>
<name>A0A1M5I3M3_9BACT</name>
<sequence length="266" mass="29232">MIQPAATGYRKDSESETVLRADDLSKRFAANGPGVLKSVSITVGGGDTYAVVGPSGCGKSTLLYLLCGLLHPDAGTVRYRGEPIVRPHPEIAVVLQDFGLLPWKTVQDNVALGLKIRGVPRRERRQKAREMLRILGLAGTEDRYPSQLSGGEQQRVAIARALVGDPGLLLLDEPFSSLDAITRERLQHYLLEIWNRFRVPYVLVTHSVEEAVFLGKKVLVLAGRPAAIVEVMENPGFGDPSYRDKKTFHAMARALRRALDRAARGE</sequence>
<dbReference type="Proteomes" id="UP000184076">
    <property type="component" value="Unassembled WGS sequence"/>
</dbReference>
<evidence type="ECO:0000256" key="3">
    <source>
        <dbReference type="ARBA" id="ARBA00022840"/>
    </source>
</evidence>
<reference evidence="6" key="1">
    <citation type="submission" date="2016-11" db="EMBL/GenBank/DDBJ databases">
        <authorList>
            <person name="Varghese N."/>
            <person name="Submissions S."/>
        </authorList>
    </citation>
    <scope>NUCLEOTIDE SEQUENCE [LARGE SCALE GENOMIC DNA]</scope>
    <source>
        <strain evidence="6">DSM 9756</strain>
    </source>
</reference>
<dbReference type="SUPFAM" id="SSF52540">
    <property type="entry name" value="P-loop containing nucleoside triphosphate hydrolases"/>
    <property type="match status" value="1"/>
</dbReference>
<dbReference type="Pfam" id="PF00005">
    <property type="entry name" value="ABC_tran"/>
    <property type="match status" value="1"/>
</dbReference>
<evidence type="ECO:0000313" key="5">
    <source>
        <dbReference type="EMBL" id="SHG22737.1"/>
    </source>
</evidence>
<evidence type="ECO:0000259" key="4">
    <source>
        <dbReference type="PROSITE" id="PS50893"/>
    </source>
</evidence>
<dbReference type="OrthoDB" id="9809450at2"/>
<evidence type="ECO:0000256" key="2">
    <source>
        <dbReference type="ARBA" id="ARBA00022741"/>
    </source>
</evidence>
<dbReference type="AlphaFoldDB" id="A0A1M5I3M3"/>
<keyword evidence="6" id="KW-1185">Reference proteome</keyword>
<dbReference type="PANTHER" id="PTHR42788:SF13">
    <property type="entry name" value="ALIPHATIC SULFONATES IMPORT ATP-BINDING PROTEIN SSUB"/>
    <property type="match status" value="1"/>
</dbReference>
<evidence type="ECO:0000256" key="1">
    <source>
        <dbReference type="ARBA" id="ARBA00022448"/>
    </source>
</evidence>
<dbReference type="PANTHER" id="PTHR42788">
    <property type="entry name" value="TAURINE IMPORT ATP-BINDING PROTEIN-RELATED"/>
    <property type="match status" value="1"/>
</dbReference>
<dbReference type="InterPro" id="IPR003439">
    <property type="entry name" value="ABC_transporter-like_ATP-bd"/>
</dbReference>